<evidence type="ECO:0000259" key="2">
    <source>
        <dbReference type="Pfam" id="PF04326"/>
    </source>
</evidence>
<dbReference type="Gene3D" id="3.30.950.30">
    <property type="entry name" value="Schlafen, AAA domain"/>
    <property type="match status" value="1"/>
</dbReference>
<dbReference type="Proteomes" id="UP000323537">
    <property type="component" value="Unassembled WGS sequence"/>
</dbReference>
<evidence type="ECO:0008006" key="5">
    <source>
        <dbReference type="Google" id="ProtNLM"/>
    </source>
</evidence>
<dbReference type="Pfam" id="PF03235">
    <property type="entry name" value="GmrSD_N"/>
    <property type="match status" value="1"/>
</dbReference>
<protein>
    <recommendedName>
        <fullName evidence="5">DUF262 domain-containing protein</fullName>
    </recommendedName>
</protein>
<feature type="domain" description="GmrSD restriction endonucleases N-terminal" evidence="1">
    <location>
        <begin position="21"/>
        <end position="234"/>
    </location>
</feature>
<keyword evidence="4" id="KW-1185">Reference proteome</keyword>
<dbReference type="InterPro" id="IPR007421">
    <property type="entry name" value="Schlafen_AlbA_2_dom"/>
</dbReference>
<dbReference type="RefSeq" id="WP_149785042.1">
    <property type="nucleotide sequence ID" value="NZ_BAAADP010000002.1"/>
</dbReference>
<dbReference type="InterPro" id="IPR004919">
    <property type="entry name" value="GmrSD_N"/>
</dbReference>
<accession>A0A1I3BW48</accession>
<proteinExistence type="predicted"/>
<dbReference type="OrthoDB" id="240912at2157"/>
<dbReference type="Pfam" id="PF04326">
    <property type="entry name" value="SLFN_AlbA_2"/>
    <property type="match status" value="1"/>
</dbReference>
<evidence type="ECO:0000313" key="3">
    <source>
        <dbReference type="EMBL" id="SFH65971.1"/>
    </source>
</evidence>
<dbReference type="PANTHER" id="PTHR37292:SF2">
    <property type="entry name" value="DUF262 DOMAIN-CONTAINING PROTEIN"/>
    <property type="match status" value="1"/>
</dbReference>
<dbReference type="PANTHER" id="PTHR37292">
    <property type="entry name" value="VNG6097C"/>
    <property type="match status" value="1"/>
</dbReference>
<organism evidence="3 4">
    <name type="scientific">Halorubrum aquaticum</name>
    <dbReference type="NCBI Taxonomy" id="387340"/>
    <lineage>
        <taxon>Archaea</taxon>
        <taxon>Methanobacteriati</taxon>
        <taxon>Methanobacteriota</taxon>
        <taxon>Stenosarchaea group</taxon>
        <taxon>Halobacteria</taxon>
        <taxon>Halobacteriales</taxon>
        <taxon>Haloferacaceae</taxon>
        <taxon>Halorubrum</taxon>
    </lineage>
</organism>
<sequence length="733" mass="86907">MQHGDPIRPDDEPIGSYIEGLKQQEYQIPTFQREVVWERDNIKKLWDSIYRFYPIGSILIWNSDTELEKHREIGGHEINDPDKNSNYNYILDGQQRTTALLTSLYGVKGEWKGDFDPTLYIDLTVEEADDVDDANYKRRFLFEDEVDEDSDYVFKIIDIYKDPWEIDDRLAAKGLENEHPIRDRLRSFSKVLQQYRIPFIKLRDIEINEVTEIFERVNQEGEPLDIFDIIVAKTFRPTDHPNGGFYLREMIEDFRENTDGEFVSISNKTYLEMLAMIIKYHVEENEVNNITNRFLNEIKTHHIEAVWDEAKRAFRRTFDFFENHLNLKGPNLIPFRYFYITVAFYFYENDNPDYDFLKKYFWFYSFQSENLLRHTGHLRQDHLDPLYDEKTGGEFEFEEFRLDKHDLRSASYSYQGRFSRAILAFMASYDPKDWKHHDRSVLTDVYYQLQKEPNLHHIFPRNFIENYPGEDEYDEDSLMNIAYLPQITNLEISDRNPVEYLRDYDGDGFEQVLASHLIPQALLKWSRDDDVGYKTLDDFINRRVELFIAEIDDHVEGIPLNVHDSAAQDTDVRVLIEDGESQTTEFKTTLRTDVKDRGMPMNRVEYQCLKTINGLLNSTDGGTLLIGVEDDGSIYGLEDDYKTFNEEQKREVFQRHLHDIIGSAMEPRFNDFIDVSFVTMENKDVCVVNVNHASRPAHLEDQGEQEFYLRQGNRTIPLEPKQMVEYIDEEFED</sequence>
<evidence type="ECO:0000313" key="4">
    <source>
        <dbReference type="Proteomes" id="UP000323537"/>
    </source>
</evidence>
<dbReference type="EMBL" id="FOPZ01000015">
    <property type="protein sequence ID" value="SFH65971.1"/>
    <property type="molecule type" value="Genomic_DNA"/>
</dbReference>
<feature type="domain" description="Schlafen AlbA-2" evidence="2">
    <location>
        <begin position="580"/>
        <end position="718"/>
    </location>
</feature>
<reference evidence="3 4" key="1">
    <citation type="submission" date="2016-10" db="EMBL/GenBank/DDBJ databases">
        <authorList>
            <person name="Varghese N."/>
            <person name="Submissions S."/>
        </authorList>
    </citation>
    <scope>NUCLEOTIDE SEQUENCE [LARGE SCALE GENOMIC DNA]</scope>
    <source>
        <strain evidence="3 4">CGMCC 1.6377</strain>
    </source>
</reference>
<dbReference type="InterPro" id="IPR038461">
    <property type="entry name" value="Schlafen_AlbA_2_dom_sf"/>
</dbReference>
<evidence type="ECO:0000259" key="1">
    <source>
        <dbReference type="Pfam" id="PF03235"/>
    </source>
</evidence>
<gene>
    <name evidence="3" type="ORF">SAMN04488066_11576</name>
</gene>
<name>A0A1I3BW48_9EURY</name>
<dbReference type="AlphaFoldDB" id="A0A1I3BW48"/>